<dbReference type="SUPFAM" id="SSF55909">
    <property type="entry name" value="Pentein"/>
    <property type="match status" value="1"/>
</dbReference>
<comment type="catalytic activity">
    <reaction evidence="3">
        <text>L-arginine + H2O = L-citrulline + NH4(+)</text>
        <dbReference type="Rhea" id="RHEA:19597"/>
        <dbReference type="ChEBI" id="CHEBI:15377"/>
        <dbReference type="ChEBI" id="CHEBI:28938"/>
        <dbReference type="ChEBI" id="CHEBI:32682"/>
        <dbReference type="ChEBI" id="CHEBI:57743"/>
        <dbReference type="EC" id="3.5.3.6"/>
    </reaction>
</comment>
<evidence type="ECO:0000313" key="5">
    <source>
        <dbReference type="Proteomes" id="UP001060336"/>
    </source>
</evidence>
<dbReference type="Pfam" id="PF19420">
    <property type="entry name" value="DDAH_eukar"/>
    <property type="match status" value="1"/>
</dbReference>
<protein>
    <recommendedName>
        <fullName evidence="2">arginine deiminase</fullName>
        <ecNumber evidence="2">3.5.3.6</ecNumber>
    </recommendedName>
</protein>
<name>A0A9J7AP89_9PROT</name>
<evidence type="ECO:0000313" key="4">
    <source>
        <dbReference type="EMBL" id="UUX49435.1"/>
    </source>
</evidence>
<dbReference type="Proteomes" id="UP001060336">
    <property type="component" value="Chromosome"/>
</dbReference>
<evidence type="ECO:0000256" key="1">
    <source>
        <dbReference type="ARBA" id="ARBA00005213"/>
    </source>
</evidence>
<dbReference type="EC" id="3.5.3.6" evidence="2"/>
<evidence type="ECO:0000256" key="2">
    <source>
        <dbReference type="ARBA" id="ARBA00012171"/>
    </source>
</evidence>
<dbReference type="GO" id="GO:0016990">
    <property type="term" value="F:arginine deiminase activity"/>
    <property type="evidence" value="ECO:0007669"/>
    <property type="project" value="UniProtKB-EC"/>
</dbReference>
<sequence length="297" mass="32870">MSSGSNAFAVGSEYGVLKDVYLCRPDNFQWSDIAKEDTTANAVVRATLRDGVAFDRSAASGGFQEFIDAYESAGVSCHFAETDPALSYQVYTRDPSVMTPWGVFLCQMYRQQRRGEIAPTHRFYERLGIPVWNWATAGPIEGGDIHLIKPGVAVVGYTGQRTTEVAAKQLQTWLEAEGWECRLQRFAEHFLHLDLLYATVNERLALMCLDVLPEDFVAWVKGHGIEPVAVTYKEAMQLQCNCMSLGNDRVISSKGAKRVNEALRAEGITVLDPDLSMFTQAGGGPRCLSMALKREAI</sequence>
<keyword evidence="5" id="KW-1185">Reference proteome</keyword>
<evidence type="ECO:0000256" key="3">
    <source>
        <dbReference type="ARBA" id="ARBA00049429"/>
    </source>
</evidence>
<organism evidence="4 5">
    <name type="scientific">Nisaea acidiphila</name>
    <dbReference type="NCBI Taxonomy" id="1862145"/>
    <lineage>
        <taxon>Bacteria</taxon>
        <taxon>Pseudomonadati</taxon>
        <taxon>Pseudomonadota</taxon>
        <taxon>Alphaproteobacteria</taxon>
        <taxon>Rhodospirillales</taxon>
        <taxon>Thalassobaculaceae</taxon>
        <taxon>Nisaea</taxon>
    </lineage>
</organism>
<dbReference type="AlphaFoldDB" id="A0A9J7AP89"/>
<gene>
    <name evidence="4" type="ORF">NUH88_18785</name>
</gene>
<dbReference type="EMBL" id="CP102480">
    <property type="protein sequence ID" value="UUX49435.1"/>
    <property type="molecule type" value="Genomic_DNA"/>
</dbReference>
<dbReference type="KEGG" id="naci:NUH88_18785"/>
<accession>A0A9J7AP89</accession>
<comment type="pathway">
    <text evidence="1">Amino-acid degradation; L-arginine degradation via ADI pathway; carbamoyl phosphate from L-arginine: step 1/2.</text>
</comment>
<proteinExistence type="predicted"/>
<dbReference type="Gene3D" id="3.75.10.10">
    <property type="entry name" value="L-arginine/glycine Amidinotransferase, Chain A"/>
    <property type="match status" value="1"/>
</dbReference>
<dbReference type="RefSeq" id="WP_257768089.1">
    <property type="nucleotide sequence ID" value="NZ_CP102480.1"/>
</dbReference>
<dbReference type="PANTHER" id="PTHR47271:SF2">
    <property type="entry name" value="ARGININE DEIMINASE"/>
    <property type="match status" value="1"/>
</dbReference>
<dbReference type="GO" id="GO:0019546">
    <property type="term" value="P:L-arginine deiminase pathway"/>
    <property type="evidence" value="ECO:0007669"/>
    <property type="project" value="TreeGrafter"/>
</dbReference>
<dbReference type="PANTHER" id="PTHR47271">
    <property type="entry name" value="ARGININE DEIMINASE"/>
    <property type="match status" value="1"/>
</dbReference>
<reference evidence="4" key="1">
    <citation type="submission" date="2022-08" db="EMBL/GenBank/DDBJ databases">
        <title>Nisaea acidiphila sp. nov., isolated from a marine algal debris and emended description of the genus Nisaea Urios et al. 2008.</title>
        <authorList>
            <person name="Kwon K."/>
        </authorList>
    </citation>
    <scope>NUCLEOTIDE SEQUENCE</scope>
    <source>
        <strain evidence="4">MEBiC11861</strain>
    </source>
</reference>